<dbReference type="InterPro" id="IPR001910">
    <property type="entry name" value="Inosine/uridine_hydrolase_dom"/>
</dbReference>
<evidence type="ECO:0000256" key="2">
    <source>
        <dbReference type="ARBA" id="ARBA00023295"/>
    </source>
</evidence>
<evidence type="ECO:0000256" key="3">
    <source>
        <dbReference type="SAM" id="SignalP"/>
    </source>
</evidence>
<organism evidence="5 6">
    <name type="scientific">Sphingomonas tabacisoli</name>
    <dbReference type="NCBI Taxonomy" id="2249466"/>
    <lineage>
        <taxon>Bacteria</taxon>
        <taxon>Pseudomonadati</taxon>
        <taxon>Pseudomonadota</taxon>
        <taxon>Alphaproteobacteria</taxon>
        <taxon>Sphingomonadales</taxon>
        <taxon>Sphingomonadaceae</taxon>
        <taxon>Sphingomonas</taxon>
    </lineage>
</organism>
<proteinExistence type="predicted"/>
<dbReference type="SUPFAM" id="SSF53590">
    <property type="entry name" value="Nucleoside hydrolase"/>
    <property type="match status" value="1"/>
</dbReference>
<evidence type="ECO:0000259" key="4">
    <source>
        <dbReference type="Pfam" id="PF01156"/>
    </source>
</evidence>
<name>A0ABW4I315_9SPHN</name>
<dbReference type="Proteomes" id="UP001597115">
    <property type="component" value="Unassembled WGS sequence"/>
</dbReference>
<keyword evidence="3" id="KW-0732">Signal</keyword>
<reference evidence="6" key="1">
    <citation type="journal article" date="2019" name="Int. J. Syst. Evol. Microbiol.">
        <title>The Global Catalogue of Microorganisms (GCM) 10K type strain sequencing project: providing services to taxonomists for standard genome sequencing and annotation.</title>
        <authorList>
            <consortium name="The Broad Institute Genomics Platform"/>
            <consortium name="The Broad Institute Genome Sequencing Center for Infectious Disease"/>
            <person name="Wu L."/>
            <person name="Ma J."/>
        </authorList>
    </citation>
    <scope>NUCLEOTIDE SEQUENCE [LARGE SCALE GENOMIC DNA]</scope>
    <source>
        <strain evidence="6">CGMCC 1.16275</strain>
    </source>
</reference>
<dbReference type="GO" id="GO:0016787">
    <property type="term" value="F:hydrolase activity"/>
    <property type="evidence" value="ECO:0007669"/>
    <property type="project" value="UniProtKB-KW"/>
</dbReference>
<keyword evidence="6" id="KW-1185">Reference proteome</keyword>
<protein>
    <submittedName>
        <fullName evidence="5">Nucleoside hydrolase</fullName>
    </submittedName>
</protein>
<keyword evidence="1 5" id="KW-0378">Hydrolase</keyword>
<dbReference type="EMBL" id="JBHUDY010000001">
    <property type="protein sequence ID" value="MFD1612309.1"/>
    <property type="molecule type" value="Genomic_DNA"/>
</dbReference>
<dbReference type="InterPro" id="IPR023186">
    <property type="entry name" value="IUNH"/>
</dbReference>
<dbReference type="InterPro" id="IPR036452">
    <property type="entry name" value="Ribo_hydro-like"/>
</dbReference>
<accession>A0ABW4I315</accession>
<sequence>MIVCNRRLVIGGALSAAAFAAAESLASPLRMIPQKAASRVIVDNDFAGDPDGLVALTHQLLAPKTRVVLVTSSLLDPKFSAGEFPNGMTAAAGANTARELIERLKLDRPVQIAAGREKPSSTVAAATSPAARAIVAEAMRDDPLPLVFTCGGPLTNLAEALALEPRIAGRMSLVWIGGGSYPEGGWEYNLATDVEAARVVIGRSTMPVLQVPQSAYRQMQISVAELEADVRATSDFGAWLYDRFTNPPSFIDVGGAWPMGDTPLVLATALPTESSRIRAQPARRIKDDCSYGEEIAGRTIRVFEAIDVRLAWADFVARLRLHTAGR</sequence>
<dbReference type="Pfam" id="PF01156">
    <property type="entry name" value="IU_nuc_hydro"/>
    <property type="match status" value="1"/>
</dbReference>
<comment type="caution">
    <text evidence="5">The sequence shown here is derived from an EMBL/GenBank/DDBJ whole genome shotgun (WGS) entry which is preliminary data.</text>
</comment>
<dbReference type="PANTHER" id="PTHR12304:SF4">
    <property type="entry name" value="URIDINE NUCLEOSIDASE"/>
    <property type="match status" value="1"/>
</dbReference>
<feature type="domain" description="Inosine/uridine-preferring nucleoside hydrolase" evidence="4">
    <location>
        <begin position="90"/>
        <end position="242"/>
    </location>
</feature>
<dbReference type="PANTHER" id="PTHR12304">
    <property type="entry name" value="INOSINE-URIDINE PREFERRING NUCLEOSIDE HYDROLASE"/>
    <property type="match status" value="1"/>
</dbReference>
<keyword evidence="2" id="KW-0326">Glycosidase</keyword>
<feature type="signal peptide" evidence="3">
    <location>
        <begin position="1"/>
        <end position="20"/>
    </location>
</feature>
<feature type="chain" id="PRO_5045576000" evidence="3">
    <location>
        <begin position="21"/>
        <end position="326"/>
    </location>
</feature>
<dbReference type="Gene3D" id="3.90.245.10">
    <property type="entry name" value="Ribonucleoside hydrolase-like"/>
    <property type="match status" value="1"/>
</dbReference>
<dbReference type="RefSeq" id="WP_380889118.1">
    <property type="nucleotide sequence ID" value="NZ_JBHUDY010000001.1"/>
</dbReference>
<gene>
    <name evidence="5" type="ORF">ACFSCW_10890</name>
</gene>
<evidence type="ECO:0000313" key="5">
    <source>
        <dbReference type="EMBL" id="MFD1612309.1"/>
    </source>
</evidence>
<evidence type="ECO:0000313" key="6">
    <source>
        <dbReference type="Proteomes" id="UP001597115"/>
    </source>
</evidence>
<evidence type="ECO:0000256" key="1">
    <source>
        <dbReference type="ARBA" id="ARBA00022801"/>
    </source>
</evidence>